<keyword evidence="2" id="KW-1133">Transmembrane helix</keyword>
<organism evidence="5 6">
    <name type="scientific">Polarella glacialis</name>
    <name type="common">Dinoflagellate</name>
    <dbReference type="NCBI Taxonomy" id="89957"/>
    <lineage>
        <taxon>Eukaryota</taxon>
        <taxon>Sar</taxon>
        <taxon>Alveolata</taxon>
        <taxon>Dinophyceae</taxon>
        <taxon>Suessiales</taxon>
        <taxon>Suessiaceae</taxon>
        <taxon>Polarella</taxon>
    </lineage>
</organism>
<keyword evidence="2" id="KW-0812">Transmembrane</keyword>
<feature type="region of interest" description="Disordered" evidence="1">
    <location>
        <begin position="2301"/>
        <end position="2328"/>
    </location>
</feature>
<feature type="region of interest" description="Disordered" evidence="1">
    <location>
        <begin position="1873"/>
        <end position="1944"/>
    </location>
</feature>
<dbReference type="PANTHER" id="PTHR13715:SF99">
    <property type="entry name" value="INOSITOL 1,4,5-TRISPHOSPHATE RECEPTOR-LIKE PROTEIN A"/>
    <property type="match status" value="1"/>
</dbReference>
<evidence type="ECO:0000313" key="6">
    <source>
        <dbReference type="Proteomes" id="UP000654075"/>
    </source>
</evidence>
<evidence type="ECO:0000256" key="3">
    <source>
        <dbReference type="SAM" id="SignalP"/>
    </source>
</evidence>
<dbReference type="InterPro" id="IPR013662">
    <property type="entry name" value="RIH_assoc-dom"/>
</dbReference>
<dbReference type="Proteomes" id="UP000654075">
    <property type="component" value="Unassembled WGS sequence"/>
</dbReference>
<feature type="region of interest" description="Disordered" evidence="1">
    <location>
        <begin position="1994"/>
        <end position="2015"/>
    </location>
</feature>
<feature type="region of interest" description="Disordered" evidence="1">
    <location>
        <begin position="2201"/>
        <end position="2225"/>
    </location>
</feature>
<evidence type="ECO:0000259" key="4">
    <source>
        <dbReference type="Pfam" id="PF08454"/>
    </source>
</evidence>
<evidence type="ECO:0000313" key="5">
    <source>
        <dbReference type="EMBL" id="CAE8599927.1"/>
    </source>
</evidence>
<feature type="compositionally biased region" description="Acidic residues" evidence="1">
    <location>
        <begin position="1932"/>
        <end position="1942"/>
    </location>
</feature>
<feature type="signal peptide" evidence="3">
    <location>
        <begin position="1"/>
        <end position="21"/>
    </location>
</feature>
<dbReference type="InterPro" id="IPR021838">
    <property type="entry name" value="DUF3431"/>
</dbReference>
<feature type="compositionally biased region" description="Basic and acidic residues" evidence="1">
    <location>
        <begin position="2514"/>
        <end position="2523"/>
    </location>
</feature>
<dbReference type="Pfam" id="PF08454">
    <property type="entry name" value="RIH_assoc"/>
    <property type="match status" value="1"/>
</dbReference>
<feature type="compositionally biased region" description="Acidic residues" evidence="1">
    <location>
        <begin position="1998"/>
        <end position="2014"/>
    </location>
</feature>
<feature type="transmembrane region" description="Helical" evidence="2">
    <location>
        <begin position="3468"/>
        <end position="3490"/>
    </location>
</feature>
<feature type="transmembrane region" description="Helical" evidence="2">
    <location>
        <begin position="3657"/>
        <end position="3680"/>
    </location>
</feature>
<protein>
    <recommendedName>
        <fullName evidence="4">RyR/IP3R Homology associated domain-containing protein</fullName>
    </recommendedName>
</protein>
<dbReference type="Pfam" id="PF11913">
    <property type="entry name" value="DUF3431"/>
    <property type="match status" value="1"/>
</dbReference>
<feature type="chain" id="PRO_5032769515" description="RyR/IP3R Homology associated domain-containing protein" evidence="3">
    <location>
        <begin position="22"/>
        <end position="3852"/>
    </location>
</feature>
<dbReference type="InterPro" id="IPR015925">
    <property type="entry name" value="Ryanodine_IP3_receptor"/>
</dbReference>
<dbReference type="OrthoDB" id="300855at2759"/>
<reference evidence="5" key="1">
    <citation type="submission" date="2021-02" db="EMBL/GenBank/DDBJ databases">
        <authorList>
            <person name="Dougan E. K."/>
            <person name="Rhodes N."/>
            <person name="Thang M."/>
            <person name="Chan C."/>
        </authorList>
    </citation>
    <scope>NUCLEOTIDE SEQUENCE</scope>
</reference>
<keyword evidence="2" id="KW-0472">Membrane</keyword>
<gene>
    <name evidence="5" type="ORF">PGLA1383_LOCUS18267</name>
</gene>
<feature type="transmembrane region" description="Helical" evidence="2">
    <location>
        <begin position="3525"/>
        <end position="3549"/>
    </location>
</feature>
<proteinExistence type="predicted"/>
<accession>A0A813ENF1</accession>
<feature type="domain" description="RyR/IP3R Homology associated" evidence="4">
    <location>
        <begin position="2983"/>
        <end position="3120"/>
    </location>
</feature>
<sequence>MSPFYRCLLVLGLAGLPLVASQNAIATECTDTDSGAVDAVGGYGCALYTTHPQWCGGQYDGPNFFSGTMCCACDGGDPATTSPVQDLVEIRAGDTKRQPYHFAELNSETLPAVEAAQQKDQALAATRLCRSISLAMGMTARSIATLKAEHEQCETDRAAFLVERHTASSEFIANAVPQDESEAEAWVEKALFWYKSFNATYTEFKRSLAVVAALLVGSNAAPVEVVVAHFNEDLAWLSKLASSERPQISIYTKVGSAAGLKLLNPGMEVHRLPNVGRESHTYLSHIVKNYEKLADWTVFTQAGEPSFGYKGHRSGRGHLLAGDKFSNYLTPDPIGARFVYTSVVQLPSMNHLLRASFCINSTDLEAGSVTACPKEASQWSKWWDLGAFHDFIVAKVESQGGEQIMDFYQKYINPRHVGREVTICFAQGARFAGHQEFCPMPPKMAAISHQMAMDDLAQRFPEAASSDTSGMIITEPELAGYSQTLVAEMGTPGDSSILLSVESSLQKNSLNIPIDLPGYGSVRLCADVWRARQSDDNTLVLLHPVRQNGQSLVEYLLNQRYLLLMAFARPVPAGLSDAVEAAKAHKNFEGVLQQFVLTCQMGAPEKNLGGIRVLMDVLWKLFTRRKKFFNSEEHLKSINPEVSHVTMADNFYHIPFVVSVLKVLTDLCVGGANEAVPLVQNLIAKELLVTNEAAAARRRPEPECDENHWRKHIITVESHIKKIKGERGEKDSRRGLSKLFLMKDQFVLLTLGTQAFFDPFDAELEEAEGVKLPRVLWNQNRVQPPRYACGQHGDDVTQHYADNIALERFLYFAIVNLMAHICADRNTDTAKLLAQYVPESTVKSQLVHYETLSNAGLRFAPKGILLDNALEHSDVEARDLGDISDLAALSAHTSLLLYAYLGQPPFNDEDSRSTIIKSVYLDGSRADDDDTVFEEAGAKLVLQVHSLQGLCHMCSWQLASLADLCENMCSFNGKALPKPPRYFTDSLAALVSALSRMLSKLIGLGYFERFRRDLQAAGHLKGDLANVYKINHLVNMFLKMHALQKTHKGLDSTLFLAGLTDVCRVIYQCCSLSVNENIEQFMCGLAEFLPADLRRLVVSNGRRWKEIDVDVDVDAKEITSYEAEQSEFVEKVMSDLGKSSLPWEDEEVGNYEAQWKLSEFVAVLLDFVSLPDAALSIQAVRLLARLCRRRKDFLEAIDDLELLDVGDALKFNYMESWVLEADRVIDRINQVERNVNVDWSYTQLEGLEHYAHQFDRNDWNEDDVLRSKYVDLKDKAERIVEYMDKQNNHQIVCRMASANLQGDPRIVNFDFEIKGLAKREASADESGEGAPVDEDADIDRPAPLFIGAISPKWTAPREDGDDVKADRFRVPSEFSGCDELGRLYIRGQVVSDRFGGFARLSCVGLEIDYSEVSPKMYMYVDGYRVACIDRELEEGLVPCAVFGNLGQVVKLNQGRPRRGKGLVVSPSDTKIDENSHIVDIMYDVMKDNFYVKNNSEGEEHALMYNGWNSCFGTSSNDPSSEYTTKLKAFKMPVEPRRASMWCIDVSLTQTFIQAATFVRGAHVAQQKAFNSFFTNASGHDTRMVAAKWKPLFKEDEDGRKVDTGLVYVDIGGTMLYGATMIYVCFNEEDTSQLSPDQDAEITLKLRLTPLYPIRKEKAQLMKLLGHFSAICKQGEGHLLKYHKVELLALRVIGFLRSSDPLRDSIMSDKTILRQDSAFDVAVRFLISFVEMQPMYRSLFLRNDVFKFLVDALQFEDMGISQLLVAIFRNNEDATTQVTPSFVHDMMQVLKENLSPRPMVSLDALKVLIAMVTVDTDSIGNRDNGNIIATEFLKENTVLRLENPFIAMSRDGFASMKINFKENKDRIKEYLESMEERDGKREDLLRGGTGPPDSHKASKSSRSKGETAGMGTGATGEDAKGGESAAVDAIGSDPDDDDEDGDPLAEVKLPQLGSAEMFVTSFALASIELMLKCCAFGINRTVLRHFACEIIQSQKPADDGDGEGDEEGEQEEGEQLEGLARQRYFRHVVYWLATDVEQELPVMVQDAYLRMVCVMLRPHEIEDILHDRWTARDQRIRRVPDKPTHIVLLLIQWFTQYMKRFPELHVFSPRISPVVEAIDARFAFDLSKFFVRDHVMLLLLQTLTAYNDQCTWKKWWNSNFLAEGPPPPEHQLGGPNDRPPGQEQVLNDFIFMVEHGVFEGQPAKTADDNDIGGGGGGGPAEDDVENQRPDILSSLFAVLFDQRDWTHREWAIDEEMCIVIQQVLALDLCYKYDRERGKDLQKKLAAATGMEIVEEEEVYVEEEMRDGDDAPSGSGSGSGTHFSRGTRRSDGEYSELWRVTAAKVGRHAKITDEEREANSAHAAAFRPLIGMDNDDQNLEFDEPDPVLPRGLRTPVVGKQGAEEDEFKDFMYELVQLDDSKLKESLRVDVNLWRRQQLTHHTFSLEGSSELTWDVEAALQESLSGLGLKLFHGDMVLQELYMEVHMQTDGQNIRDTLGTSISSGEHIPVPPSLSRKSRESAERSKGLTQDLASNQVYFEIEVNGSDIIFLENLTFASGRKKLSLQIVGARTITMRSRSLFNLPGITLTVANPRMMALTSPTNFDPEVVHKVIKVGTMKHRLSNEPGNSALEDQEADMDRDGLAQVTIETKVIRKVIHKMMPKYRDAVVDLIEEQCLGLPPLRRGLDRMALSRVLEAEHVDVVTMINKACSYVMLEILLNKLDMERDVGWELQLKQTYPTLMPVFEYLMEEAYDEFNDSEVPLILNSVPEEDQMETLRTWILRISHVVRVVAFNKQKRLVFQSSADAAKQKKTANGYQDKTNIFEALFDDTGAMLLARTCCAALLNILQEIFTPNEEIEELWAEWTVAQQSSGQFKKTFMVEKAYFFCPFSVPGDLKKKTRMRLLRFFEDAQSSPIDPISLVPEMLYHPDTSLRLEALKLSCSILADADINLQRAFQNFDAPLLNLQKALAHMFSDYSTRATHGATEVQMMDMLLRKLENLCEGHNPDLQMFVGEDLSIEDKDFSTLLAEYLEEAQDDDDDDDRHHHSQGPANLVEWLCILARQVLDKMEADQKWQASMEGCEERYSLLAQLFKTAAEIVQGPNRGNQHLLLESEILLDINQLWLRQRADEFTFRDLLQDNEDLFGPWMSLLSSMRRCEISVLRFLMSLLEEEPLDPEDPDYRTLAEAVIAHKGATIRRMVEELNPKIICDKVITHWNLSPEVHDPSFLIAPVQEAGEVIENDSAERIVRTKGERESEDYPLDEQETHCLEICFLCWAVFEGAQQTPEFSMRGLFERTIERKTSSPMIYTRQNWSTAKSKIYDSFNEAIGTMHDNKYLHFLFGRVEILRGQRLQKVFFLVPEPIRSLKGQSLIHDWQESCINEVDRSGQEAKMQDFSVRVWDEYIGFVNHQFMLSQKPFPLNSSGEVMAFSKSAICLLTILITSGVALTYDGSYSVDHKLGEYKVHYPEEWYVWTLMVLGLTHFVCGISLVLFHMLAYSQWQVDTGIDSWKEENPNDHQKLDGIFRPILMISLFFGDAGLVGNICLTGISFLGLHYDFLIYSIHLMYVCAQVETLGKVFEALYITFDQVAGTAVLGFCVQYCFLVIGFLTFSKGYGFADMDTSGCTNLLECLIAHLDYGFRSGPVWSGPELTWWKFAFDYLYNLVVILILAAIISGIIIDTFANMRADLQAKNDDQQNNCFMCGINRSMMEQKMVKFDFHVFQEHYMWSYARFLMYLEATKGAELNGPESWVKEKLLSADYTFYPIDRALSLDSDDAEDFSQRAVRFADMIPVRDLVIKCGDQAQQVLQLKREVKTGLKESRDSVNDLKYRVGVLSEICRKKIAEEQAKKAASNG</sequence>
<dbReference type="GO" id="GO:0006816">
    <property type="term" value="P:calcium ion transport"/>
    <property type="evidence" value="ECO:0007669"/>
    <property type="project" value="InterPro"/>
</dbReference>
<dbReference type="EMBL" id="CAJNNV010011619">
    <property type="protein sequence ID" value="CAE8599927.1"/>
    <property type="molecule type" value="Genomic_DNA"/>
</dbReference>
<feature type="compositionally biased region" description="Basic and acidic residues" evidence="1">
    <location>
        <begin position="1873"/>
        <end position="1884"/>
    </location>
</feature>
<feature type="transmembrane region" description="Helical" evidence="2">
    <location>
        <begin position="3585"/>
        <end position="3608"/>
    </location>
</feature>
<keyword evidence="3" id="KW-0732">Signal</keyword>
<dbReference type="PANTHER" id="PTHR13715">
    <property type="entry name" value="RYANODINE RECEPTOR AND IP3 RECEPTOR"/>
    <property type="match status" value="1"/>
</dbReference>
<feature type="region of interest" description="Disordered" evidence="1">
    <location>
        <begin position="2493"/>
        <end position="2525"/>
    </location>
</feature>
<keyword evidence="6" id="KW-1185">Reference proteome</keyword>
<evidence type="ECO:0000256" key="1">
    <source>
        <dbReference type="SAM" id="MobiDB-lite"/>
    </source>
</evidence>
<feature type="transmembrane region" description="Helical" evidence="2">
    <location>
        <begin position="3555"/>
        <end position="3573"/>
    </location>
</feature>
<evidence type="ECO:0000256" key="2">
    <source>
        <dbReference type="SAM" id="Phobius"/>
    </source>
</evidence>
<comment type="caution">
    <text evidence="5">The sequence shown here is derived from an EMBL/GenBank/DDBJ whole genome shotgun (WGS) entry which is preliminary data.</text>
</comment>
<name>A0A813ENF1_POLGL</name>